<dbReference type="EMBL" id="CAJVCH010526787">
    <property type="protein sequence ID" value="CAG7822569.1"/>
    <property type="molecule type" value="Genomic_DNA"/>
</dbReference>
<dbReference type="GO" id="GO:0008010">
    <property type="term" value="F:structural constituent of chitin-based larval cuticle"/>
    <property type="evidence" value="ECO:0007669"/>
    <property type="project" value="TreeGrafter"/>
</dbReference>
<sequence length="232" mass="24097">MANSYAPASPPLSYTAPAPVRIAPPAPLPYSPPAPVKIAPAPYSAPYSPPAPVRVAPIPSYAAPAYSAPATPVASYGSSYEAPAVPHIPITKYSSESNEGVNHRVGFESGHGIKHDENLAIRMNPGAVGTADDSFHGKASLTKTGSIGYTSPDGTRINLQYTADENGFHPVGDHLPTPPPTPEAILESLRVIAAAMKSREASPSGSYGSYSSSYATPEVRQVLPLAPKIAPY</sequence>
<organism evidence="3 4">
    <name type="scientific">Allacma fusca</name>
    <dbReference type="NCBI Taxonomy" id="39272"/>
    <lineage>
        <taxon>Eukaryota</taxon>
        <taxon>Metazoa</taxon>
        <taxon>Ecdysozoa</taxon>
        <taxon>Arthropoda</taxon>
        <taxon>Hexapoda</taxon>
        <taxon>Collembola</taxon>
        <taxon>Symphypleona</taxon>
        <taxon>Sminthuridae</taxon>
        <taxon>Allacma</taxon>
    </lineage>
</organism>
<gene>
    <name evidence="3" type="ORF">AFUS01_LOCUS32834</name>
</gene>
<comment type="caution">
    <text evidence="3">The sequence shown here is derived from an EMBL/GenBank/DDBJ whole genome shotgun (WGS) entry which is preliminary data.</text>
</comment>
<dbReference type="PROSITE" id="PS00233">
    <property type="entry name" value="CHIT_BIND_RR_1"/>
    <property type="match status" value="1"/>
</dbReference>
<name>A0A8J2PI41_9HEXA</name>
<accession>A0A8J2PI41</accession>
<dbReference type="PROSITE" id="PS51155">
    <property type="entry name" value="CHIT_BIND_RR_2"/>
    <property type="match status" value="1"/>
</dbReference>
<keyword evidence="4" id="KW-1185">Reference proteome</keyword>
<evidence type="ECO:0000256" key="1">
    <source>
        <dbReference type="ARBA" id="ARBA00022460"/>
    </source>
</evidence>
<dbReference type="PANTHER" id="PTHR10380">
    <property type="entry name" value="CUTICLE PROTEIN"/>
    <property type="match status" value="1"/>
</dbReference>
<dbReference type="Proteomes" id="UP000708208">
    <property type="component" value="Unassembled WGS sequence"/>
</dbReference>
<dbReference type="GO" id="GO:0062129">
    <property type="term" value="C:chitin-based extracellular matrix"/>
    <property type="evidence" value="ECO:0007669"/>
    <property type="project" value="TreeGrafter"/>
</dbReference>
<dbReference type="InterPro" id="IPR050468">
    <property type="entry name" value="Cuticle_Struct_Prot"/>
</dbReference>
<dbReference type="InterPro" id="IPR031311">
    <property type="entry name" value="CHIT_BIND_RR_consensus"/>
</dbReference>
<reference evidence="3" key="1">
    <citation type="submission" date="2021-06" db="EMBL/GenBank/DDBJ databases">
        <authorList>
            <person name="Hodson N. C."/>
            <person name="Mongue J. A."/>
            <person name="Jaron S. K."/>
        </authorList>
    </citation>
    <scope>NUCLEOTIDE SEQUENCE</scope>
</reference>
<protein>
    <submittedName>
        <fullName evidence="3">Uncharacterized protein</fullName>
    </submittedName>
</protein>
<dbReference type="InterPro" id="IPR000618">
    <property type="entry name" value="Insect_cuticle"/>
</dbReference>
<evidence type="ECO:0000313" key="4">
    <source>
        <dbReference type="Proteomes" id="UP000708208"/>
    </source>
</evidence>
<proteinExistence type="predicted"/>
<dbReference type="Pfam" id="PF00379">
    <property type="entry name" value="Chitin_bind_4"/>
    <property type="match status" value="1"/>
</dbReference>
<keyword evidence="1 2" id="KW-0193">Cuticle</keyword>
<dbReference type="PANTHER" id="PTHR10380:SF173">
    <property type="entry name" value="CUTICULAR PROTEIN 47EF, ISOFORM C-RELATED"/>
    <property type="match status" value="1"/>
</dbReference>
<evidence type="ECO:0000256" key="2">
    <source>
        <dbReference type="PROSITE-ProRule" id="PRU00497"/>
    </source>
</evidence>
<evidence type="ECO:0000313" key="3">
    <source>
        <dbReference type="EMBL" id="CAG7822569.1"/>
    </source>
</evidence>
<dbReference type="AlphaFoldDB" id="A0A8J2PI41"/>
<dbReference type="OrthoDB" id="6493579at2759"/>